<comment type="subcellular location">
    <subcellularLocation>
        <location evidence="1">Membrane</location>
        <topology evidence="1">Multi-pass membrane protein</topology>
    </subcellularLocation>
</comment>
<keyword evidence="7" id="KW-1185">Reference proteome</keyword>
<keyword evidence="3 5" id="KW-1133">Transmembrane helix</keyword>
<evidence type="ECO:0000256" key="3">
    <source>
        <dbReference type="ARBA" id="ARBA00022989"/>
    </source>
</evidence>
<keyword evidence="4 5" id="KW-0472">Membrane</keyword>
<dbReference type="PANTHER" id="PTHR23291:SF112">
    <property type="entry name" value="GROWTH HORMONE-INDUCIBLE TRANSMEMBRANE PROTEIN"/>
    <property type="match status" value="1"/>
</dbReference>
<sequence length="291" mass="30961">MFSRTTQIFQRTAKQSSLLSILSNAGKQSRRQFTTAPALQSGAKPDYMRLGGSALAIGGTILGTHLFLNRETRDSLAPYESAYLNETFMYTGAGLALTAAVAKGLHNSGWSVRLMQMNPWVVLGGGLVGSIALKHTFWGGFQLMQAATLAPLFFMNPAILARAGLYTVGIVGSLSYIGATAKTDKYLYLGGPLLAGVTVVALAGLAPMVLPARIAARALAPLEAISLYGGLAVFSGFVLYDTTAILKRGRMAQAGMIPRDPCKESISLELDCINIFVRLVAILGGQQNRRK</sequence>
<dbReference type="EMBL" id="CAHR02000076">
    <property type="protein sequence ID" value="CCG82285.1"/>
    <property type="molecule type" value="Genomic_DNA"/>
</dbReference>
<protein>
    <submittedName>
        <fullName evidence="6">Bax Inhibitor family protein</fullName>
    </submittedName>
</protein>
<dbReference type="PANTHER" id="PTHR23291">
    <property type="entry name" value="BAX INHIBITOR-RELATED"/>
    <property type="match status" value="1"/>
</dbReference>
<evidence type="ECO:0000256" key="5">
    <source>
        <dbReference type="RuleBase" id="RU004379"/>
    </source>
</evidence>
<feature type="transmembrane region" description="Helical" evidence="5">
    <location>
        <begin position="186"/>
        <end position="205"/>
    </location>
</feature>
<comment type="caution">
    <text evidence="6">The sequence shown here is derived from an EMBL/GenBank/DDBJ whole genome shotgun (WGS) entry which is preliminary data.</text>
</comment>
<dbReference type="eggNOG" id="KOG1630">
    <property type="taxonomic scope" value="Eukaryota"/>
</dbReference>
<reference evidence="6 7" key="1">
    <citation type="journal article" date="2013" name="MBio">
        <title>Genome sequencing of the plant pathogen Taphrina deformans, the causal agent of peach leaf curl.</title>
        <authorList>
            <person name="Cisse O.H."/>
            <person name="Almeida J.M.G.C.F."/>
            <person name="Fonseca A."/>
            <person name="Kumar A.A."/>
            <person name="Salojaervi J."/>
            <person name="Overmyer K."/>
            <person name="Hauser P.M."/>
            <person name="Pagni M."/>
        </authorList>
    </citation>
    <scope>NUCLEOTIDE SEQUENCE [LARGE SCALE GENOMIC DNA]</scope>
    <source>
        <strain evidence="7">PYCC 5710 / ATCC 11124 / CBS 356.35 / IMI 108563 / JCM 9778 / NBRC 8474</strain>
    </source>
</reference>
<evidence type="ECO:0000313" key="7">
    <source>
        <dbReference type="Proteomes" id="UP000013776"/>
    </source>
</evidence>
<dbReference type="Proteomes" id="UP000013776">
    <property type="component" value="Unassembled WGS sequence"/>
</dbReference>
<dbReference type="OrthoDB" id="1277691at2759"/>
<feature type="transmembrane region" description="Helical" evidence="5">
    <location>
        <begin position="225"/>
        <end position="246"/>
    </location>
</feature>
<dbReference type="AlphaFoldDB" id="R4X9B7"/>
<evidence type="ECO:0000313" key="6">
    <source>
        <dbReference type="EMBL" id="CCG82285.1"/>
    </source>
</evidence>
<dbReference type="GO" id="GO:0005743">
    <property type="term" value="C:mitochondrial inner membrane"/>
    <property type="evidence" value="ECO:0007669"/>
    <property type="project" value="TreeGrafter"/>
</dbReference>
<keyword evidence="2 5" id="KW-0812">Transmembrane</keyword>
<feature type="transmembrane region" description="Helical" evidence="5">
    <location>
        <begin position="117"/>
        <end position="138"/>
    </location>
</feature>
<feature type="transmembrane region" description="Helical" evidence="5">
    <location>
        <begin position="158"/>
        <end position="179"/>
    </location>
</feature>
<accession>R4X9B7</accession>
<feature type="transmembrane region" description="Helical" evidence="5">
    <location>
        <begin position="50"/>
        <end position="68"/>
    </location>
</feature>
<evidence type="ECO:0000256" key="2">
    <source>
        <dbReference type="ARBA" id="ARBA00022692"/>
    </source>
</evidence>
<name>R4X9B7_TAPDE</name>
<comment type="similarity">
    <text evidence="5">Belongs to the BI1 family.</text>
</comment>
<dbReference type="VEuPathDB" id="FungiDB:TAPDE_002176"/>
<evidence type="ECO:0000256" key="1">
    <source>
        <dbReference type="ARBA" id="ARBA00004141"/>
    </source>
</evidence>
<dbReference type="InterPro" id="IPR006214">
    <property type="entry name" value="Bax_inhibitor_1-related"/>
</dbReference>
<proteinExistence type="inferred from homology"/>
<dbReference type="Pfam" id="PF01027">
    <property type="entry name" value="Bax1-I"/>
    <property type="match status" value="1"/>
</dbReference>
<evidence type="ECO:0000256" key="4">
    <source>
        <dbReference type="ARBA" id="ARBA00023136"/>
    </source>
</evidence>
<gene>
    <name evidence="6" type="ORF">TAPDE_002176</name>
</gene>
<feature type="transmembrane region" description="Helical" evidence="5">
    <location>
        <begin position="88"/>
        <end position="105"/>
    </location>
</feature>
<organism evidence="6 7">
    <name type="scientific">Taphrina deformans (strain PYCC 5710 / ATCC 11124 / CBS 356.35 / IMI 108563 / JCM 9778 / NBRC 8474)</name>
    <name type="common">Peach leaf curl fungus</name>
    <name type="synonym">Lalaria deformans</name>
    <dbReference type="NCBI Taxonomy" id="1097556"/>
    <lineage>
        <taxon>Eukaryota</taxon>
        <taxon>Fungi</taxon>
        <taxon>Dikarya</taxon>
        <taxon>Ascomycota</taxon>
        <taxon>Taphrinomycotina</taxon>
        <taxon>Taphrinomycetes</taxon>
        <taxon>Taphrinales</taxon>
        <taxon>Taphrinaceae</taxon>
        <taxon>Taphrina</taxon>
    </lineage>
</organism>